<dbReference type="InterPro" id="IPR032675">
    <property type="entry name" value="LRR_dom_sf"/>
</dbReference>
<feature type="non-terminal residue" evidence="2">
    <location>
        <position position="1"/>
    </location>
</feature>
<dbReference type="SUPFAM" id="SSF52047">
    <property type="entry name" value="RNI-like"/>
    <property type="match status" value="1"/>
</dbReference>
<proteinExistence type="predicted"/>
<dbReference type="Gene3D" id="3.80.10.10">
    <property type="entry name" value="Ribonuclease Inhibitor"/>
    <property type="match status" value="1"/>
</dbReference>
<evidence type="ECO:0000259" key="1">
    <source>
        <dbReference type="Pfam" id="PF24758"/>
    </source>
</evidence>
<name>A0A5J9WCJ6_9POAL</name>
<accession>A0A5J9WCJ6</accession>
<gene>
    <name evidence="2" type="ORF">EJB05_04514</name>
</gene>
<dbReference type="EMBL" id="RWGY01000004">
    <property type="protein sequence ID" value="TVU45044.1"/>
    <property type="molecule type" value="Genomic_DNA"/>
</dbReference>
<reference evidence="2 3" key="1">
    <citation type="journal article" date="2019" name="Sci. Rep.">
        <title>A high-quality genome of Eragrostis curvula grass provides insights into Poaceae evolution and supports new strategies to enhance forage quality.</title>
        <authorList>
            <person name="Carballo J."/>
            <person name="Santos B.A.C.M."/>
            <person name="Zappacosta D."/>
            <person name="Garbus I."/>
            <person name="Selva J.P."/>
            <person name="Gallo C.A."/>
            <person name="Diaz A."/>
            <person name="Albertini E."/>
            <person name="Caccamo M."/>
            <person name="Echenique V."/>
        </authorList>
    </citation>
    <scope>NUCLEOTIDE SEQUENCE [LARGE SCALE GENOMIC DNA]</scope>
    <source>
        <strain evidence="3">cv. Victoria</strain>
        <tissue evidence="2">Leaf</tissue>
    </source>
</reference>
<evidence type="ECO:0000313" key="2">
    <source>
        <dbReference type="EMBL" id="TVU45044.1"/>
    </source>
</evidence>
<evidence type="ECO:0000313" key="3">
    <source>
        <dbReference type="Proteomes" id="UP000324897"/>
    </source>
</evidence>
<keyword evidence="3" id="KW-1185">Reference proteome</keyword>
<sequence length="227" mass="25355">MIDFHYTMRTQDLGGSFLDDSSLCAVLSSHRCPIRRFSVISDSRRTLPAWVGALLARKTTIDSVTLKLGNEQFKPQLPLAANVRRLELRFCCVDLLPSSLFPVLECLRLAWVEISETGLAGLVDGGCPALRELRLESMHDGLRRVTLRSRTLATACISSCWNLEELCVRDTPSLRALTSHLPVHGPVADKTRGSRLRPRDWPHAAHHRLTRRTTSRYGYAVALGDIA</sequence>
<organism evidence="2 3">
    <name type="scientific">Eragrostis curvula</name>
    <name type="common">weeping love grass</name>
    <dbReference type="NCBI Taxonomy" id="38414"/>
    <lineage>
        <taxon>Eukaryota</taxon>
        <taxon>Viridiplantae</taxon>
        <taxon>Streptophyta</taxon>
        <taxon>Embryophyta</taxon>
        <taxon>Tracheophyta</taxon>
        <taxon>Spermatophyta</taxon>
        <taxon>Magnoliopsida</taxon>
        <taxon>Liliopsida</taxon>
        <taxon>Poales</taxon>
        <taxon>Poaceae</taxon>
        <taxon>PACMAD clade</taxon>
        <taxon>Chloridoideae</taxon>
        <taxon>Eragrostideae</taxon>
        <taxon>Eragrostidinae</taxon>
        <taxon>Eragrostis</taxon>
    </lineage>
</organism>
<dbReference type="InterPro" id="IPR055411">
    <property type="entry name" value="LRR_FXL15/At3g58940/PEG3-like"/>
</dbReference>
<comment type="caution">
    <text evidence="2">The sequence shown here is derived from an EMBL/GenBank/DDBJ whole genome shotgun (WGS) entry which is preliminary data.</text>
</comment>
<dbReference type="Proteomes" id="UP000324897">
    <property type="component" value="Chromosome 5"/>
</dbReference>
<dbReference type="Gramene" id="TVU45044">
    <property type="protein sequence ID" value="TVU45044"/>
    <property type="gene ID" value="EJB05_04514"/>
</dbReference>
<dbReference type="AlphaFoldDB" id="A0A5J9WCJ6"/>
<feature type="domain" description="F-box/LRR-repeat protein 15/At3g58940/PEG3-like LRR" evidence="1">
    <location>
        <begin position="76"/>
        <end position="180"/>
    </location>
</feature>
<dbReference type="Pfam" id="PF24758">
    <property type="entry name" value="LRR_At5g56370"/>
    <property type="match status" value="1"/>
</dbReference>
<protein>
    <recommendedName>
        <fullName evidence="1">F-box/LRR-repeat protein 15/At3g58940/PEG3-like LRR domain-containing protein</fullName>
    </recommendedName>
</protein>